<organism evidence="2 3">
    <name type="scientific">Prosthecobacter dejongeii</name>
    <dbReference type="NCBI Taxonomy" id="48465"/>
    <lineage>
        <taxon>Bacteria</taxon>
        <taxon>Pseudomonadati</taxon>
        <taxon>Verrucomicrobiota</taxon>
        <taxon>Verrucomicrobiia</taxon>
        <taxon>Verrucomicrobiales</taxon>
        <taxon>Verrucomicrobiaceae</taxon>
        <taxon>Prosthecobacter</taxon>
    </lineage>
</organism>
<reference evidence="2 3" key="1">
    <citation type="submission" date="2020-08" db="EMBL/GenBank/DDBJ databases">
        <title>Genomic Encyclopedia of Type Strains, Phase IV (KMG-IV): sequencing the most valuable type-strain genomes for metagenomic binning, comparative biology and taxonomic classification.</title>
        <authorList>
            <person name="Goeker M."/>
        </authorList>
    </citation>
    <scope>NUCLEOTIDE SEQUENCE [LARGE SCALE GENOMIC DNA]</scope>
    <source>
        <strain evidence="2 3">DSM 12251</strain>
    </source>
</reference>
<dbReference type="Gene3D" id="3.40.630.10">
    <property type="entry name" value="Zn peptidases"/>
    <property type="match status" value="1"/>
</dbReference>
<dbReference type="GO" id="GO:0006508">
    <property type="term" value="P:proteolysis"/>
    <property type="evidence" value="ECO:0007669"/>
    <property type="project" value="InterPro"/>
</dbReference>
<feature type="domain" description="Peptidase M28" evidence="1">
    <location>
        <begin position="81"/>
        <end position="155"/>
    </location>
</feature>
<proteinExistence type="predicted"/>
<name>A0A7W8DNV3_9BACT</name>
<evidence type="ECO:0000313" key="3">
    <source>
        <dbReference type="Proteomes" id="UP000534294"/>
    </source>
</evidence>
<sequence>MLWPIMLIRNASRYKGYPASEEIRALLETLQPWEFRQWVEKISVSRHFQVNPDSNEQTAYWLAQTLKSWGYDVKFQGRYRNVVATSPGVGKQAVLVGAHYDSVPMTPGADDNGSAVAAMLGCAKACAQFLPRIPVVFVAFNCEEDGLLGSSDWVHSFLPACGYEIISSHILEMVGYASSEPGSQKIPPGLPIKLPDRGDFIGLLTNRSGAALMADSLNGLRTYCPQLPAYGLEVLIGLERFFPVLHRSDHSPFWKSRIPCVMWTDTSEFRNPHYHGESDLPHTLNYEFLTNVCRALTAVVLRSATTM</sequence>
<dbReference type="AlphaFoldDB" id="A0A7W8DNV3"/>
<dbReference type="GO" id="GO:0008235">
    <property type="term" value="F:metalloexopeptidase activity"/>
    <property type="evidence" value="ECO:0007669"/>
    <property type="project" value="InterPro"/>
</dbReference>
<dbReference type="EMBL" id="JACHIF010000001">
    <property type="protein sequence ID" value="MBB5036306.1"/>
    <property type="molecule type" value="Genomic_DNA"/>
</dbReference>
<dbReference type="Pfam" id="PF04389">
    <property type="entry name" value="Peptidase_M28"/>
    <property type="match status" value="1"/>
</dbReference>
<gene>
    <name evidence="2" type="ORF">HNQ64_000540</name>
</gene>
<dbReference type="Proteomes" id="UP000534294">
    <property type="component" value="Unassembled WGS sequence"/>
</dbReference>
<protein>
    <recommendedName>
        <fullName evidence="1">Peptidase M28 domain-containing protein</fullName>
    </recommendedName>
</protein>
<dbReference type="SUPFAM" id="SSF53187">
    <property type="entry name" value="Zn-dependent exopeptidases"/>
    <property type="match status" value="1"/>
</dbReference>
<evidence type="ECO:0000313" key="2">
    <source>
        <dbReference type="EMBL" id="MBB5036306.1"/>
    </source>
</evidence>
<dbReference type="InterPro" id="IPR045175">
    <property type="entry name" value="M28_fam"/>
</dbReference>
<dbReference type="PANTHER" id="PTHR12147:SF26">
    <property type="entry name" value="PEPTIDASE M28 DOMAIN-CONTAINING PROTEIN"/>
    <property type="match status" value="1"/>
</dbReference>
<comment type="caution">
    <text evidence="2">The sequence shown here is derived from an EMBL/GenBank/DDBJ whole genome shotgun (WGS) entry which is preliminary data.</text>
</comment>
<accession>A0A7W8DNV3</accession>
<evidence type="ECO:0000259" key="1">
    <source>
        <dbReference type="Pfam" id="PF04389"/>
    </source>
</evidence>
<dbReference type="PANTHER" id="PTHR12147">
    <property type="entry name" value="METALLOPEPTIDASE M28 FAMILY MEMBER"/>
    <property type="match status" value="1"/>
</dbReference>
<dbReference type="InterPro" id="IPR007484">
    <property type="entry name" value="Peptidase_M28"/>
</dbReference>
<keyword evidence="3" id="KW-1185">Reference proteome</keyword>
<dbReference type="RefSeq" id="WP_246430916.1">
    <property type="nucleotide sequence ID" value="NZ_JACHIF010000001.1"/>
</dbReference>